<feature type="domain" description="Retrotransposon Copia-like N-terminal" evidence="5">
    <location>
        <begin position="37"/>
        <end position="84"/>
    </location>
</feature>
<dbReference type="Pfam" id="PF22936">
    <property type="entry name" value="Pol_BBD"/>
    <property type="match status" value="1"/>
</dbReference>
<feature type="domain" description="Retrovirus-related Pol polyprotein from transposon TNT 1-94-like beta-barrel" evidence="6">
    <location>
        <begin position="366"/>
        <end position="439"/>
    </location>
</feature>
<comment type="caution">
    <text evidence="7">The sequence shown here is derived from an EMBL/GenBank/DDBJ whole genome shotgun (WGS) entry which is preliminary data.</text>
</comment>
<evidence type="ECO:0000259" key="6">
    <source>
        <dbReference type="Pfam" id="PF22936"/>
    </source>
</evidence>
<dbReference type="InterPro" id="IPR004332">
    <property type="entry name" value="Transposase_MuDR"/>
</dbReference>
<evidence type="ECO:0000313" key="8">
    <source>
        <dbReference type="Proteomes" id="UP000694240"/>
    </source>
</evidence>
<evidence type="ECO:0000256" key="2">
    <source>
        <dbReference type="SAM" id="MobiDB-lite"/>
    </source>
</evidence>
<reference evidence="7 8" key="1">
    <citation type="submission" date="2020-12" db="EMBL/GenBank/DDBJ databases">
        <title>Concerted genomic and epigenomic changes stabilize Arabidopsis allopolyploids.</title>
        <authorList>
            <person name="Chen Z."/>
        </authorList>
    </citation>
    <scope>NUCLEOTIDE SEQUENCE [LARGE SCALE GENOMIC DNA]</scope>
    <source>
        <strain evidence="7">Allo738</strain>
        <tissue evidence="7">Leaf</tissue>
    </source>
</reference>
<dbReference type="PANTHER" id="PTHR31973:SF113">
    <property type="entry name" value="PROTEIN FAR1-RELATED SEQUENCE 5-LIKE"/>
    <property type="match status" value="1"/>
</dbReference>
<dbReference type="PANTHER" id="PTHR31973">
    <property type="entry name" value="POLYPROTEIN, PUTATIVE-RELATED"/>
    <property type="match status" value="1"/>
</dbReference>
<feature type="domain" description="MULE transposase" evidence="4">
    <location>
        <begin position="1143"/>
        <end position="1237"/>
    </location>
</feature>
<name>A0A8T1YCV1_9BRAS</name>
<organism evidence="7 8">
    <name type="scientific">Arabidopsis thaliana x Arabidopsis arenosa</name>
    <dbReference type="NCBI Taxonomy" id="1240361"/>
    <lineage>
        <taxon>Eukaryota</taxon>
        <taxon>Viridiplantae</taxon>
        <taxon>Streptophyta</taxon>
        <taxon>Embryophyta</taxon>
        <taxon>Tracheophyta</taxon>
        <taxon>Spermatophyta</taxon>
        <taxon>Magnoliopsida</taxon>
        <taxon>eudicotyledons</taxon>
        <taxon>Gunneridae</taxon>
        <taxon>Pentapetalae</taxon>
        <taxon>rosids</taxon>
        <taxon>malvids</taxon>
        <taxon>Brassicales</taxon>
        <taxon>Brassicaceae</taxon>
        <taxon>Camelineae</taxon>
        <taxon>Arabidopsis</taxon>
    </lineage>
</organism>
<feature type="compositionally biased region" description="Basic and acidic residues" evidence="2">
    <location>
        <begin position="1"/>
        <end position="10"/>
    </location>
</feature>
<dbReference type="InterPro" id="IPR054722">
    <property type="entry name" value="PolX-like_BBD"/>
</dbReference>
<dbReference type="Pfam" id="PF03108">
    <property type="entry name" value="DBD_Tnp_Mut"/>
    <property type="match status" value="1"/>
</dbReference>
<proteinExistence type="predicted"/>
<dbReference type="InterPro" id="IPR018289">
    <property type="entry name" value="MULE_transposase_dom"/>
</dbReference>
<accession>A0A8T1YCV1</accession>
<evidence type="ECO:0000313" key="7">
    <source>
        <dbReference type="EMBL" id="KAG7543758.1"/>
    </source>
</evidence>
<protein>
    <submittedName>
        <fullName evidence="7">MULE transposase domain</fullName>
    </submittedName>
</protein>
<feature type="region of interest" description="Disordered" evidence="2">
    <location>
        <begin position="1"/>
        <end position="24"/>
    </location>
</feature>
<evidence type="ECO:0000256" key="1">
    <source>
        <dbReference type="SAM" id="Coils"/>
    </source>
</evidence>
<evidence type="ECO:0000259" key="5">
    <source>
        <dbReference type="Pfam" id="PF14244"/>
    </source>
</evidence>
<feature type="region of interest" description="Disordered" evidence="2">
    <location>
        <begin position="276"/>
        <end position="300"/>
    </location>
</feature>
<keyword evidence="8" id="KW-1185">Reference proteome</keyword>
<dbReference type="Proteomes" id="UP000694240">
    <property type="component" value="Chromosome 12"/>
</dbReference>
<evidence type="ECO:0000259" key="4">
    <source>
        <dbReference type="Pfam" id="PF10551"/>
    </source>
</evidence>
<feature type="domain" description="Transposase MuDR plant" evidence="3">
    <location>
        <begin position="945"/>
        <end position="1008"/>
    </location>
</feature>
<dbReference type="Pfam" id="PF14244">
    <property type="entry name" value="Retrotran_gag_3"/>
    <property type="match status" value="1"/>
</dbReference>
<feature type="compositionally biased region" description="Basic residues" evidence="2">
    <location>
        <begin position="280"/>
        <end position="293"/>
    </location>
</feature>
<dbReference type="EMBL" id="JAEFBK010000012">
    <property type="protein sequence ID" value="KAG7543758.1"/>
    <property type="molecule type" value="Genomic_DNA"/>
</dbReference>
<dbReference type="InterPro" id="IPR029472">
    <property type="entry name" value="Copia-like_N"/>
</dbReference>
<keyword evidence="1" id="KW-0175">Coiled coil</keyword>
<evidence type="ECO:0000259" key="3">
    <source>
        <dbReference type="Pfam" id="PF03108"/>
    </source>
</evidence>
<dbReference type="Pfam" id="PF10551">
    <property type="entry name" value="MULE"/>
    <property type="match status" value="1"/>
</dbReference>
<feature type="region of interest" description="Disordered" evidence="2">
    <location>
        <begin position="673"/>
        <end position="699"/>
    </location>
</feature>
<feature type="coiled-coil region" evidence="1">
    <location>
        <begin position="1503"/>
        <end position="1555"/>
    </location>
</feature>
<feature type="compositionally biased region" description="Basic and acidic residues" evidence="2">
    <location>
        <begin position="685"/>
        <end position="699"/>
    </location>
</feature>
<gene>
    <name evidence="7" type="ORF">ISN45_Aa07g036390</name>
</gene>
<sequence>MADVDGKEVAPVKTAEGGGGSGLTVAEKARASPLYLHPSDGPGNVITTVQLKGENYEDWAKHVRNALRTKRKLGFIDGTLEKPTKDDEIEQWEVVNSMLIAWIMNTIEPTLRTSISMVDKAQALWEDLKLQFSAGNGPRISELRADIANCRQNGDTLEEDRNEERTNTFLNGLDSAKFGTVRSTITSMEPLPKLSQVYQRIIREERQLTITRNRDATPEAVGFAVQAAQRGQTSNFYREKDVTCTHCGKYEHAKADCFQIIGLHEWWGERGRDYNDRGRGGRGRGGRGGRFGRGRGSGGRANAVTGVQANIVGGIQANSTRTPAYLDRQSLPQMSDDQWNALKGLFASQQSNPNEKLNGKKEWVDFIIDTGASHHMTGNLDYLSNVVNTNPCMIGLPDGDHVVSTTQGDICLGGDLWLQGVLYSKDLTCSLISVAKLLKMVKGSITFTDELCVIQDRAMKTLIGVGEECGDVKIMAMLVRLVRGEWRKDDEGRYEHVSALEGFTMAVRLRETDGYNKVVASVKERLALRDTDDIELSYQWPQWMMGPEWKRADPIYILNDEDMTLFMAIRADLEEVHLRVKVIRGGLEKNVNSFTSHLDLGGLTSEEISDKYWNSAETRAVWDSALTRLLTRNAGVDKRNSSELQQQEHEEIDRPRSLNLNGGIRIQEPLNATPLRTAVSSQADNTEKRKATAGEKGKGHVTEAAAFKTAHTNGLACKEMFEAAQTSTVPDFEAFRRNYVAEMWRDVCATEMTLGGQQGGTVQANEVTKTARELNFGVTLSQQTPAEDESLRLTLSGASMATNQRTILTLSSSDSSFGTPTSPSTSISFSTEDLMDAEIGNQSPTGVIGPTAMEDYYTDPDGPLCLTPRVPIAGGVTIGTPVMEKGSGSTQGKQVPEGDRQMVVRETPVPTVLYDRDAPPYFDDPGEEDYLQRALKDADYEGDDIFVGRLFKNKDDCCTKLAIHAIRRKFHFIHAKSCPTMVIAVCVGTTCPWRVYATKLEDSERFEVRTVILQHTCSVDARGDFHKQASTAVIGKLMRTRYVGVGRGPRPNELRRMLRQEFSLNVSYWKAWRAREIAMDNAMGSAMGSFALIQPYFKLLMATNPNSITALETETDNLGVTRFKYLFFALHASIKGYAYMRKVIVIDGTHLRGRYGGCLVAASAQDANFQVFPLAFGIVNSENDEAWTWFMTKLTDVVPDEPDLVFVSDRHASIYASIRKVYPMASHAACVVHLKRNIIAIFKNEALGSLVSSAARAYRLSDFNKIFAEIRAMNGPCADYLTGIGFEHWTRSHFVGERYNVMTSNIAETLNNVLTMARDYPVISILESWRTTLVTWFALRREAARMEENILPPKVNDMVIENFEKGAGFGVLKIGDGLYEVRDMVDSGEGIRVDTMVGVHHTVPQLRSAYKELIMPVPDMATLAPSPNDIGGGKLAPPYVRRPPGRPRKRRLFSRGEFKRTSGKRCTRCRSLGHNRATCRGPMMDKKEKHLFSWVDDALLEEIRMVESKHNQLLEDVKDLKKMMMENVELQSKMGKEMEIEMNKMKNEIIEQKLKVPKESTEKASMKTVAVLVVVVVSMAWIWGKVL</sequence>